<dbReference type="STRING" id="106549.A0A540L7U6"/>
<dbReference type="InterPro" id="IPR013725">
    <property type="entry name" value="DNA_replication_fac_RFC1_C"/>
</dbReference>
<gene>
    <name evidence="9" type="ORF">C1H46_031879</name>
</gene>
<dbReference type="FunFam" id="3.40.50.10190:FF:000001">
    <property type="entry name" value="Replication factor C subunit 1"/>
    <property type="match status" value="1"/>
</dbReference>
<dbReference type="InterPro" id="IPR001357">
    <property type="entry name" value="BRCT_dom"/>
</dbReference>
<feature type="compositionally biased region" description="Gly residues" evidence="7">
    <location>
        <begin position="145"/>
        <end position="170"/>
    </location>
</feature>
<comment type="subcellular location">
    <subcellularLocation>
        <location evidence="1">Nucleus</location>
    </subcellularLocation>
</comment>
<dbReference type="SUPFAM" id="SSF52113">
    <property type="entry name" value="BRCT domain"/>
    <property type="match status" value="1"/>
</dbReference>
<evidence type="ECO:0000256" key="2">
    <source>
        <dbReference type="ARBA" id="ARBA00006116"/>
    </source>
</evidence>
<protein>
    <recommendedName>
        <fullName evidence="8">BRCT domain-containing protein</fullName>
    </recommendedName>
</protein>
<evidence type="ECO:0000256" key="6">
    <source>
        <dbReference type="ARBA" id="ARBA00023242"/>
    </source>
</evidence>
<keyword evidence="5" id="KW-0067">ATP-binding</keyword>
<keyword evidence="10" id="KW-1185">Reference proteome</keyword>
<organism evidence="9 10">
    <name type="scientific">Malus baccata</name>
    <name type="common">Siberian crab apple</name>
    <name type="synonym">Pyrus baccata</name>
    <dbReference type="NCBI Taxonomy" id="106549"/>
    <lineage>
        <taxon>Eukaryota</taxon>
        <taxon>Viridiplantae</taxon>
        <taxon>Streptophyta</taxon>
        <taxon>Embryophyta</taxon>
        <taxon>Tracheophyta</taxon>
        <taxon>Spermatophyta</taxon>
        <taxon>Magnoliopsida</taxon>
        <taxon>eudicotyledons</taxon>
        <taxon>Gunneridae</taxon>
        <taxon>Pentapetalae</taxon>
        <taxon>rosids</taxon>
        <taxon>fabids</taxon>
        <taxon>Rosales</taxon>
        <taxon>Rosaceae</taxon>
        <taxon>Amygdaloideae</taxon>
        <taxon>Maleae</taxon>
        <taxon>Malus</taxon>
    </lineage>
</organism>
<evidence type="ECO:0000259" key="8">
    <source>
        <dbReference type="PROSITE" id="PS50172"/>
    </source>
</evidence>
<feature type="domain" description="BRCT" evidence="8">
    <location>
        <begin position="189"/>
        <end position="267"/>
    </location>
</feature>
<evidence type="ECO:0000256" key="3">
    <source>
        <dbReference type="ARBA" id="ARBA00022705"/>
    </source>
</evidence>
<dbReference type="GO" id="GO:0003689">
    <property type="term" value="F:DNA clamp loader activity"/>
    <property type="evidence" value="ECO:0007669"/>
    <property type="project" value="InterPro"/>
</dbReference>
<evidence type="ECO:0000256" key="1">
    <source>
        <dbReference type="ARBA" id="ARBA00004123"/>
    </source>
</evidence>
<accession>A0A540L7U6</accession>
<dbReference type="PANTHER" id="PTHR23389">
    <property type="entry name" value="CHROMOSOME TRANSMISSION FIDELITY FACTOR 18"/>
    <property type="match status" value="1"/>
</dbReference>
<keyword evidence="3" id="KW-0235">DNA replication</keyword>
<dbReference type="EMBL" id="VIEB01000715">
    <property type="protein sequence ID" value="TQD82563.1"/>
    <property type="molecule type" value="Genomic_DNA"/>
</dbReference>
<sequence>MKSHDKGNTKKPAAAPSTPKIEPKEPVQGGQENSGRRKTSKYFPTDKPRDENGTTEVPSKRKPHKDPDECVKPSPAKKAHKVVDDDDDDFVSPNSKKKSVELDATPSKKLKSTSGMGFPQQVTATDEGGDGDRKNAESPLKPAGRGRGGRGASAGPAGGRGRGAGRGGFMNYGERKDPPHKGEKEVPEGAPDCLAGLTFVISGTLDSLEREEAEDLIKCHGGCITVSVSKKTNYLLCDEDIEGRKSSKAKELGTAFLTEDGLFDMIRASVGAKLPVDEAVQEVVEFMNTYSISQDDFDIIVELSKFQGHPNPLDGILPAVKAAPTKAYKEGSKTRMIRAADFVTIPGMKKVPKKRIAALLEPSDDVIGENNDHYLVQSKDENCRGLGKVFLSSLCCSSSL</sequence>
<dbReference type="InterPro" id="IPR036420">
    <property type="entry name" value="BRCT_dom_sf"/>
</dbReference>
<feature type="compositionally biased region" description="Polar residues" evidence="7">
    <location>
        <begin position="112"/>
        <end position="124"/>
    </location>
</feature>
<dbReference type="GO" id="GO:0005634">
    <property type="term" value="C:nucleus"/>
    <property type="evidence" value="ECO:0007669"/>
    <property type="project" value="UniProtKB-SubCell"/>
</dbReference>
<dbReference type="CDD" id="cd17752">
    <property type="entry name" value="BRCT_RFC1"/>
    <property type="match status" value="1"/>
</dbReference>
<comment type="similarity">
    <text evidence="2">Belongs to the activator 1 large subunit family.</text>
</comment>
<name>A0A540L7U6_MALBA</name>
<dbReference type="GO" id="GO:0005663">
    <property type="term" value="C:DNA replication factor C complex"/>
    <property type="evidence" value="ECO:0007669"/>
    <property type="project" value="InterPro"/>
</dbReference>
<dbReference type="SMART" id="SM00292">
    <property type="entry name" value="BRCT"/>
    <property type="match status" value="1"/>
</dbReference>
<evidence type="ECO:0000256" key="7">
    <source>
        <dbReference type="SAM" id="MobiDB-lite"/>
    </source>
</evidence>
<keyword evidence="4" id="KW-0547">Nucleotide-binding</keyword>
<reference evidence="9 10" key="1">
    <citation type="journal article" date="2019" name="G3 (Bethesda)">
        <title>Sequencing of a Wild Apple (Malus baccata) Genome Unravels the Differences Between Cultivated and Wild Apple Species Regarding Disease Resistance and Cold Tolerance.</title>
        <authorList>
            <person name="Chen X."/>
        </authorList>
    </citation>
    <scope>NUCLEOTIDE SEQUENCE [LARGE SCALE GENOMIC DNA]</scope>
    <source>
        <strain evidence="10">cv. Shandingzi</strain>
        <tissue evidence="9">Leaves</tissue>
    </source>
</reference>
<comment type="caution">
    <text evidence="9">The sequence shown here is derived from an EMBL/GenBank/DDBJ whole genome shotgun (WGS) entry which is preliminary data.</text>
</comment>
<evidence type="ECO:0000313" key="10">
    <source>
        <dbReference type="Proteomes" id="UP000315295"/>
    </source>
</evidence>
<dbReference type="PANTHER" id="PTHR23389:SF6">
    <property type="entry name" value="REPLICATION FACTOR C SUBUNIT 1"/>
    <property type="match status" value="1"/>
</dbReference>
<dbReference type="Gene3D" id="3.40.50.10190">
    <property type="entry name" value="BRCT domain"/>
    <property type="match status" value="1"/>
</dbReference>
<evidence type="ECO:0000256" key="5">
    <source>
        <dbReference type="ARBA" id="ARBA00022840"/>
    </source>
</evidence>
<feature type="compositionally biased region" description="Basic and acidic residues" evidence="7">
    <location>
        <begin position="173"/>
        <end position="187"/>
    </location>
</feature>
<dbReference type="GO" id="GO:0003677">
    <property type="term" value="F:DNA binding"/>
    <property type="evidence" value="ECO:0007669"/>
    <property type="project" value="TreeGrafter"/>
</dbReference>
<dbReference type="Pfam" id="PF00533">
    <property type="entry name" value="BRCT"/>
    <property type="match status" value="1"/>
</dbReference>
<proteinExistence type="inferred from homology"/>
<dbReference type="GO" id="GO:0005524">
    <property type="term" value="F:ATP binding"/>
    <property type="evidence" value="ECO:0007669"/>
    <property type="project" value="UniProtKB-KW"/>
</dbReference>
<feature type="region of interest" description="Disordered" evidence="7">
    <location>
        <begin position="1"/>
        <end position="189"/>
    </location>
</feature>
<dbReference type="Proteomes" id="UP000315295">
    <property type="component" value="Unassembled WGS sequence"/>
</dbReference>
<dbReference type="Pfam" id="PF08519">
    <property type="entry name" value="RFC1"/>
    <property type="match status" value="1"/>
</dbReference>
<dbReference type="AlphaFoldDB" id="A0A540L7U6"/>
<evidence type="ECO:0000256" key="4">
    <source>
        <dbReference type="ARBA" id="ARBA00022741"/>
    </source>
</evidence>
<keyword evidence="6" id="KW-0539">Nucleus</keyword>
<dbReference type="PROSITE" id="PS50172">
    <property type="entry name" value="BRCT"/>
    <property type="match status" value="1"/>
</dbReference>
<evidence type="ECO:0000313" key="9">
    <source>
        <dbReference type="EMBL" id="TQD82563.1"/>
    </source>
</evidence>
<dbReference type="GO" id="GO:0006260">
    <property type="term" value="P:DNA replication"/>
    <property type="evidence" value="ECO:0007669"/>
    <property type="project" value="UniProtKB-KW"/>
</dbReference>